<evidence type="ECO:0000313" key="1">
    <source>
        <dbReference type="EMBL" id="RVU00972.1"/>
    </source>
</evidence>
<dbReference type="Proteomes" id="UP000282759">
    <property type="component" value="Unassembled WGS sequence"/>
</dbReference>
<organism evidence="1 2">
    <name type="scientific">Mucilaginibacter limnophilus</name>
    <dbReference type="NCBI Taxonomy" id="1932778"/>
    <lineage>
        <taxon>Bacteria</taxon>
        <taxon>Pseudomonadati</taxon>
        <taxon>Bacteroidota</taxon>
        <taxon>Sphingobacteriia</taxon>
        <taxon>Sphingobacteriales</taxon>
        <taxon>Sphingobacteriaceae</taxon>
        <taxon>Mucilaginibacter</taxon>
    </lineage>
</organism>
<accession>A0A3S2Y107</accession>
<evidence type="ECO:0008006" key="3">
    <source>
        <dbReference type="Google" id="ProtNLM"/>
    </source>
</evidence>
<comment type="caution">
    <text evidence="1">The sequence shown here is derived from an EMBL/GenBank/DDBJ whole genome shotgun (WGS) entry which is preliminary data.</text>
</comment>
<keyword evidence="2" id="KW-1185">Reference proteome</keyword>
<protein>
    <recommendedName>
        <fullName evidence="3">Siderophore-interacting protein</fullName>
    </recommendedName>
</protein>
<dbReference type="OrthoDB" id="649820at2"/>
<dbReference type="RefSeq" id="WP_127704687.1">
    <property type="nucleotide sequence ID" value="NZ_SACK01000003.1"/>
</dbReference>
<dbReference type="SUPFAM" id="SSF63380">
    <property type="entry name" value="Riboflavin synthase domain-like"/>
    <property type="match status" value="1"/>
</dbReference>
<sequence length="229" mass="26027">METMTFNPFKKAARLLSDRLLHSGSVLDVRHWAGAEMTEIDLHLPEADMLQWQDVPYIKFRVGPFAYRDYTPFGWDADTSTCSLLVDTGHKGAGSDWAKQLKVQDRVQYVKVDFTRQSPHPTDLVVGLGDSSSLAHLLALRQLTLPQSRFDAAVIFNNPAQAELLQDYFGVKFANFNNLQQFAIWLAEQPYCQQHSRFYITGGNSLVTGLRQELRGRGFGQIRVKGFWN</sequence>
<reference evidence="1 2" key="1">
    <citation type="submission" date="2019-01" db="EMBL/GenBank/DDBJ databases">
        <authorList>
            <person name="Chen W.-M."/>
        </authorList>
    </citation>
    <scope>NUCLEOTIDE SEQUENCE [LARGE SCALE GENOMIC DNA]</scope>
    <source>
        <strain evidence="1 2">YBJ-36</strain>
    </source>
</reference>
<dbReference type="AlphaFoldDB" id="A0A3S2Y107"/>
<proteinExistence type="predicted"/>
<dbReference type="InterPro" id="IPR017938">
    <property type="entry name" value="Riboflavin_synthase-like_b-brl"/>
</dbReference>
<dbReference type="EMBL" id="SACK01000003">
    <property type="protein sequence ID" value="RVU00972.1"/>
    <property type="molecule type" value="Genomic_DNA"/>
</dbReference>
<gene>
    <name evidence="1" type="ORF">EOD41_10095</name>
</gene>
<name>A0A3S2Y107_9SPHI</name>
<evidence type="ECO:0000313" key="2">
    <source>
        <dbReference type="Proteomes" id="UP000282759"/>
    </source>
</evidence>